<dbReference type="InterPro" id="IPR020846">
    <property type="entry name" value="MFS_dom"/>
</dbReference>
<feature type="transmembrane region" description="Helical" evidence="5">
    <location>
        <begin position="228"/>
        <end position="248"/>
    </location>
</feature>
<organism evidence="7 8">
    <name type="scientific">Bicyclus anynana</name>
    <name type="common">Squinting bush brown butterfly</name>
    <dbReference type="NCBI Taxonomy" id="110368"/>
    <lineage>
        <taxon>Eukaryota</taxon>
        <taxon>Metazoa</taxon>
        <taxon>Ecdysozoa</taxon>
        <taxon>Arthropoda</taxon>
        <taxon>Hexapoda</taxon>
        <taxon>Insecta</taxon>
        <taxon>Pterygota</taxon>
        <taxon>Neoptera</taxon>
        <taxon>Endopterygota</taxon>
        <taxon>Lepidoptera</taxon>
        <taxon>Glossata</taxon>
        <taxon>Ditrysia</taxon>
        <taxon>Papilionoidea</taxon>
        <taxon>Nymphalidae</taxon>
        <taxon>Satyrinae</taxon>
        <taxon>Satyrini</taxon>
        <taxon>Mycalesina</taxon>
        <taxon>Bicyclus</taxon>
    </lineage>
</organism>
<feature type="transmembrane region" description="Helical" evidence="5">
    <location>
        <begin position="325"/>
        <end position="344"/>
    </location>
</feature>
<feature type="transmembrane region" description="Helical" evidence="5">
    <location>
        <begin position="268"/>
        <end position="290"/>
    </location>
</feature>
<proteinExistence type="predicted"/>
<keyword evidence="4 5" id="KW-0472">Membrane</keyword>
<sequence length="451" mass="50092">MLGQMASLVASLRAREEGIQLSDTQISIIASSLMAIAIVGMLLVALVSDRIGRRWSFMVFSMPSILNYVVLYFARDAVTLMLSRTLAGIALGSILALKLCVTSEYAGPKTRAMFLNMISTLSPSIGNSIAHALGIILHWRTVALIGILPAIIGLILPYFWVESPHWLASKGRFEECETSFRTLHKQSPNTEAELQLLLNVEKTKLKKAIETNSEHTLKKLSIACKKKYFWDLMVLSVFISAFLASAGKLAYSTLAVTIIKGVTGSNDILIYTIIVDLSVTLGAVTSCYLIRKVSMRSMLFTTGLIGIFILISLSACLYYKTDSVYLEWAIICLLSVYFFILKSGPYPILEALLGEIFPIELKVHCFFFSGSILMIAMTVTIVLLPIMVSFMGYYGMFLANSGIMIVSLGYIWLRLPETKGRTLQEIEIYFKTNNFHDVDDIVNNEQIKGLI</sequence>
<evidence type="ECO:0000259" key="6">
    <source>
        <dbReference type="PROSITE" id="PS50850"/>
    </source>
</evidence>
<protein>
    <submittedName>
        <fullName evidence="8">Uncharacterized protein LOC112048808</fullName>
    </submittedName>
</protein>
<feature type="transmembrane region" description="Helical" evidence="5">
    <location>
        <begin position="24"/>
        <end position="48"/>
    </location>
</feature>
<dbReference type="SUPFAM" id="SSF103473">
    <property type="entry name" value="MFS general substrate transporter"/>
    <property type="match status" value="1"/>
</dbReference>
<keyword evidence="7" id="KW-1185">Reference proteome</keyword>
<feature type="transmembrane region" description="Helical" evidence="5">
    <location>
        <begin position="365"/>
        <end position="387"/>
    </location>
</feature>
<dbReference type="Proteomes" id="UP001652582">
    <property type="component" value="Chromosome 27"/>
</dbReference>
<dbReference type="InterPro" id="IPR050549">
    <property type="entry name" value="MFS_Trehalose_Transporter"/>
</dbReference>
<evidence type="ECO:0000256" key="2">
    <source>
        <dbReference type="ARBA" id="ARBA00022692"/>
    </source>
</evidence>
<dbReference type="InterPro" id="IPR005829">
    <property type="entry name" value="Sugar_transporter_CS"/>
</dbReference>
<feature type="domain" description="Major facilitator superfamily (MFS) profile" evidence="6">
    <location>
        <begin position="1"/>
        <end position="419"/>
    </location>
</feature>
<accession>A0ABM3M444</accession>
<evidence type="ECO:0000256" key="3">
    <source>
        <dbReference type="ARBA" id="ARBA00022989"/>
    </source>
</evidence>
<dbReference type="Gene3D" id="1.20.1250.20">
    <property type="entry name" value="MFS general substrate transporter like domains"/>
    <property type="match status" value="1"/>
</dbReference>
<dbReference type="PROSITE" id="PS00216">
    <property type="entry name" value="SUGAR_TRANSPORT_1"/>
    <property type="match status" value="1"/>
</dbReference>
<dbReference type="InterPro" id="IPR036259">
    <property type="entry name" value="MFS_trans_sf"/>
</dbReference>
<feature type="transmembrane region" description="Helical" evidence="5">
    <location>
        <begin position="297"/>
        <end position="319"/>
    </location>
</feature>
<keyword evidence="3 5" id="KW-1133">Transmembrane helix</keyword>
<feature type="transmembrane region" description="Helical" evidence="5">
    <location>
        <begin position="113"/>
        <end position="136"/>
    </location>
</feature>
<dbReference type="PROSITE" id="PS50850">
    <property type="entry name" value="MFS"/>
    <property type="match status" value="1"/>
</dbReference>
<feature type="transmembrane region" description="Helical" evidence="5">
    <location>
        <begin position="393"/>
        <end position="413"/>
    </location>
</feature>
<dbReference type="Pfam" id="PF00083">
    <property type="entry name" value="Sugar_tr"/>
    <property type="match status" value="1"/>
</dbReference>
<reference evidence="8" key="1">
    <citation type="submission" date="2025-08" db="UniProtKB">
        <authorList>
            <consortium name="RefSeq"/>
        </authorList>
    </citation>
    <scope>IDENTIFICATION</scope>
</reference>
<evidence type="ECO:0000313" key="8">
    <source>
        <dbReference type="RefSeq" id="XP_052746255.1"/>
    </source>
</evidence>
<gene>
    <name evidence="8" type="primary">LOC112048808</name>
</gene>
<evidence type="ECO:0000256" key="1">
    <source>
        <dbReference type="ARBA" id="ARBA00004141"/>
    </source>
</evidence>
<dbReference type="PANTHER" id="PTHR48021:SF1">
    <property type="entry name" value="GH07001P-RELATED"/>
    <property type="match status" value="1"/>
</dbReference>
<evidence type="ECO:0000313" key="7">
    <source>
        <dbReference type="Proteomes" id="UP001652582"/>
    </source>
</evidence>
<dbReference type="GeneID" id="112048808"/>
<dbReference type="RefSeq" id="XP_052746255.1">
    <property type="nucleotide sequence ID" value="XM_052890295.1"/>
</dbReference>
<feature type="transmembrane region" description="Helical" evidence="5">
    <location>
        <begin position="55"/>
        <end position="74"/>
    </location>
</feature>
<dbReference type="InterPro" id="IPR005828">
    <property type="entry name" value="MFS_sugar_transport-like"/>
</dbReference>
<dbReference type="PANTHER" id="PTHR48021">
    <property type="match status" value="1"/>
</dbReference>
<evidence type="ECO:0000256" key="4">
    <source>
        <dbReference type="ARBA" id="ARBA00023136"/>
    </source>
</evidence>
<feature type="transmembrane region" description="Helical" evidence="5">
    <location>
        <begin position="142"/>
        <end position="161"/>
    </location>
</feature>
<comment type="subcellular location">
    <subcellularLocation>
        <location evidence="1">Membrane</location>
        <topology evidence="1">Multi-pass membrane protein</topology>
    </subcellularLocation>
</comment>
<name>A0ABM3M444_BICAN</name>
<evidence type="ECO:0000256" key="5">
    <source>
        <dbReference type="SAM" id="Phobius"/>
    </source>
</evidence>
<feature type="transmembrane region" description="Helical" evidence="5">
    <location>
        <begin position="80"/>
        <end position="101"/>
    </location>
</feature>
<keyword evidence="2 5" id="KW-0812">Transmembrane</keyword>